<dbReference type="InParanoid" id="D6RQM2"/>
<feature type="region of interest" description="Disordered" evidence="1">
    <location>
        <begin position="1"/>
        <end position="26"/>
    </location>
</feature>
<reference evidence="2 3" key="1">
    <citation type="journal article" date="2010" name="Proc. Natl. Acad. Sci. U.S.A.">
        <title>Insights into evolution of multicellular fungi from the assembled chromosomes of the mushroom Coprinopsis cinerea (Coprinus cinereus).</title>
        <authorList>
            <person name="Stajich J.E."/>
            <person name="Wilke S.K."/>
            <person name="Ahren D."/>
            <person name="Au C.H."/>
            <person name="Birren B.W."/>
            <person name="Borodovsky M."/>
            <person name="Burns C."/>
            <person name="Canback B."/>
            <person name="Casselton L.A."/>
            <person name="Cheng C.K."/>
            <person name="Deng J."/>
            <person name="Dietrich F.S."/>
            <person name="Fargo D.C."/>
            <person name="Farman M.L."/>
            <person name="Gathman A.C."/>
            <person name="Goldberg J."/>
            <person name="Guigo R."/>
            <person name="Hoegger P.J."/>
            <person name="Hooker J.B."/>
            <person name="Huggins A."/>
            <person name="James T.Y."/>
            <person name="Kamada T."/>
            <person name="Kilaru S."/>
            <person name="Kodira C."/>
            <person name="Kues U."/>
            <person name="Kupfer D."/>
            <person name="Kwan H.S."/>
            <person name="Lomsadze A."/>
            <person name="Li W."/>
            <person name="Lilly W.W."/>
            <person name="Ma L.J."/>
            <person name="Mackey A.J."/>
            <person name="Manning G."/>
            <person name="Martin F."/>
            <person name="Muraguchi H."/>
            <person name="Natvig D.O."/>
            <person name="Palmerini H."/>
            <person name="Ramesh M.A."/>
            <person name="Rehmeyer C.J."/>
            <person name="Roe B.A."/>
            <person name="Shenoy N."/>
            <person name="Stanke M."/>
            <person name="Ter-Hovhannisyan V."/>
            <person name="Tunlid A."/>
            <person name="Velagapudi R."/>
            <person name="Vision T.J."/>
            <person name="Zeng Q."/>
            <person name="Zolan M.E."/>
            <person name="Pukkila P.J."/>
        </authorList>
    </citation>
    <scope>NUCLEOTIDE SEQUENCE [LARGE SCALE GENOMIC DNA]</scope>
    <source>
        <strain evidence="3">Okayama-7 / 130 / ATCC MYA-4618 / FGSC 9003</strain>
    </source>
</reference>
<sequence length="215" mass="23099">MPQCSAQCDPNLSSMTRSSVRASGRGWSGSLARLNREENGRDARVLTSYEGFEGAGLVSTDSRGEIEAPGIQRRTLEAACLAAPRHTNMSRALNPGVARTGGRPQAQRNALETLLDRGRTAGLTDAAALPDFRQRRTFQLSGILSGWPFALGGMKEGRKVFGIAFPGPERVDEVTDGPGRGFEPGFQANDRSAWAVGNAFLSAHSFDVRGHPWSK</sequence>
<evidence type="ECO:0000256" key="1">
    <source>
        <dbReference type="SAM" id="MobiDB-lite"/>
    </source>
</evidence>
<feature type="compositionally biased region" description="Polar residues" evidence="1">
    <location>
        <begin position="1"/>
        <end position="21"/>
    </location>
</feature>
<evidence type="ECO:0000313" key="2">
    <source>
        <dbReference type="EMBL" id="EFI26635.1"/>
    </source>
</evidence>
<proteinExistence type="predicted"/>
<dbReference type="RefSeq" id="XP_002910129.1">
    <property type="nucleotide sequence ID" value="XM_002910083.1"/>
</dbReference>
<dbReference type="Proteomes" id="UP000001861">
    <property type="component" value="Unassembled WGS sequence"/>
</dbReference>
<dbReference type="HOGENOM" id="CLU_1283192_0_0_1"/>
<name>D6RQM2_COPC7</name>
<dbReference type="VEuPathDB" id="FungiDB:CC1G_15407"/>
<accession>D6RQM2</accession>
<dbReference type="GeneID" id="9378658"/>
<organism evidence="2 3">
    <name type="scientific">Coprinopsis cinerea (strain Okayama-7 / 130 / ATCC MYA-4618 / FGSC 9003)</name>
    <name type="common">Inky cap fungus</name>
    <name type="synonym">Hormographiella aspergillata</name>
    <dbReference type="NCBI Taxonomy" id="240176"/>
    <lineage>
        <taxon>Eukaryota</taxon>
        <taxon>Fungi</taxon>
        <taxon>Dikarya</taxon>
        <taxon>Basidiomycota</taxon>
        <taxon>Agaricomycotina</taxon>
        <taxon>Agaricomycetes</taxon>
        <taxon>Agaricomycetidae</taxon>
        <taxon>Agaricales</taxon>
        <taxon>Agaricineae</taxon>
        <taxon>Psathyrellaceae</taxon>
        <taxon>Coprinopsis</taxon>
    </lineage>
</organism>
<dbReference type="KEGG" id="cci:CC1G_15407"/>
<comment type="caution">
    <text evidence="2">The sequence shown here is derived from an EMBL/GenBank/DDBJ whole genome shotgun (WGS) entry which is preliminary data.</text>
</comment>
<gene>
    <name evidence="2" type="ORF">CC1G_15407</name>
</gene>
<keyword evidence="3" id="KW-1185">Reference proteome</keyword>
<dbReference type="EMBL" id="AACS02000012">
    <property type="protein sequence ID" value="EFI26635.1"/>
    <property type="molecule type" value="Genomic_DNA"/>
</dbReference>
<evidence type="ECO:0000313" key="3">
    <source>
        <dbReference type="Proteomes" id="UP000001861"/>
    </source>
</evidence>
<protein>
    <submittedName>
        <fullName evidence="2">Uncharacterized protein</fullName>
    </submittedName>
</protein>
<dbReference type="AlphaFoldDB" id="D6RQM2"/>